<dbReference type="Proteomes" id="UP000281474">
    <property type="component" value="Unassembled WGS sequence"/>
</dbReference>
<keyword evidence="1" id="KW-1133">Transmembrane helix</keyword>
<dbReference type="Pfam" id="PF14316">
    <property type="entry name" value="DUF4381"/>
    <property type="match status" value="1"/>
</dbReference>
<protein>
    <submittedName>
        <fullName evidence="2">DUF4381 domain-containing protein</fullName>
    </submittedName>
</protein>
<dbReference type="EMBL" id="QZEI01000017">
    <property type="protein sequence ID" value="RLV60355.1"/>
    <property type="molecule type" value="Genomic_DNA"/>
</dbReference>
<keyword evidence="1" id="KW-0472">Membrane</keyword>
<keyword evidence="3" id="KW-1185">Reference proteome</keyword>
<keyword evidence="1" id="KW-0812">Transmembrane</keyword>
<feature type="transmembrane region" description="Helical" evidence="1">
    <location>
        <begin position="27"/>
        <end position="47"/>
    </location>
</feature>
<reference evidence="2 3" key="1">
    <citation type="submission" date="2018-09" db="EMBL/GenBank/DDBJ databases">
        <title>Phylogeny of the Shewanellaceae, and recommendation for two new genera, Pseudoshewanella and Parashewanella.</title>
        <authorList>
            <person name="Wang G."/>
        </authorList>
    </citation>
    <scope>NUCLEOTIDE SEQUENCE [LARGE SCALE GENOMIC DNA]</scope>
    <source>
        <strain evidence="2 3">C51</strain>
    </source>
</reference>
<comment type="caution">
    <text evidence="2">The sequence shown here is derived from an EMBL/GenBank/DDBJ whole genome shotgun (WGS) entry which is preliminary data.</text>
</comment>
<evidence type="ECO:0000313" key="3">
    <source>
        <dbReference type="Proteomes" id="UP000281474"/>
    </source>
</evidence>
<dbReference type="InterPro" id="IPR025489">
    <property type="entry name" value="DUF4381"/>
</dbReference>
<name>A0A3L8PYK1_9GAMM</name>
<dbReference type="AlphaFoldDB" id="A0A3L8PYK1"/>
<evidence type="ECO:0000313" key="2">
    <source>
        <dbReference type="EMBL" id="RLV60355.1"/>
    </source>
</evidence>
<evidence type="ECO:0000256" key="1">
    <source>
        <dbReference type="SAM" id="Phobius"/>
    </source>
</evidence>
<organism evidence="2 3">
    <name type="scientific">Parashewanella curva</name>
    <dbReference type="NCBI Taxonomy" id="2338552"/>
    <lineage>
        <taxon>Bacteria</taxon>
        <taxon>Pseudomonadati</taxon>
        <taxon>Pseudomonadota</taxon>
        <taxon>Gammaproteobacteria</taxon>
        <taxon>Alteromonadales</taxon>
        <taxon>Shewanellaceae</taxon>
        <taxon>Parashewanella</taxon>
    </lineage>
</organism>
<dbReference type="RefSeq" id="WP_121838387.1">
    <property type="nucleotide sequence ID" value="NZ_ML014766.1"/>
</dbReference>
<proteinExistence type="predicted"/>
<gene>
    <name evidence="2" type="ORF">D5018_07470</name>
</gene>
<sequence>MNTNNPALAQLKDIHTPEVIGLWPLAIGYWIVIITAVLLIVMTYLLIKRHKNNQKVKKAAMAELHAIPFDIDTYAVQVNAILKRAALSYRNRADIAAVDGHQWYQWLDQTMPKSHQGKIASLLEKRYQATPLTQEEKQQLSTLAAIWLKQSLPLKKEDKC</sequence>
<accession>A0A3L8PYK1</accession>
<dbReference type="OrthoDB" id="283083at2"/>